<comment type="caution">
    <text evidence="1">The sequence shown here is derived from an EMBL/GenBank/DDBJ whole genome shotgun (WGS) entry which is preliminary data.</text>
</comment>
<proteinExistence type="predicted"/>
<accession>A0A9P8ALP3</accession>
<organism evidence="1 2">
    <name type="scientific">Guyanagaster necrorhizus</name>
    <dbReference type="NCBI Taxonomy" id="856835"/>
    <lineage>
        <taxon>Eukaryota</taxon>
        <taxon>Fungi</taxon>
        <taxon>Dikarya</taxon>
        <taxon>Basidiomycota</taxon>
        <taxon>Agaricomycotina</taxon>
        <taxon>Agaricomycetes</taxon>
        <taxon>Agaricomycetidae</taxon>
        <taxon>Agaricales</taxon>
        <taxon>Marasmiineae</taxon>
        <taxon>Physalacriaceae</taxon>
        <taxon>Guyanagaster</taxon>
    </lineage>
</organism>
<dbReference type="RefSeq" id="XP_043033351.1">
    <property type="nucleotide sequence ID" value="XM_043184614.1"/>
</dbReference>
<name>A0A9P8ALP3_9AGAR</name>
<evidence type="ECO:0000313" key="1">
    <source>
        <dbReference type="EMBL" id="KAG7439851.1"/>
    </source>
</evidence>
<dbReference type="GeneID" id="66106911"/>
<keyword evidence="2" id="KW-1185">Reference proteome</keyword>
<evidence type="ECO:0000313" key="2">
    <source>
        <dbReference type="Proteomes" id="UP000812287"/>
    </source>
</evidence>
<dbReference type="EMBL" id="MU250582">
    <property type="protein sequence ID" value="KAG7439851.1"/>
    <property type="molecule type" value="Genomic_DNA"/>
</dbReference>
<reference evidence="1" key="1">
    <citation type="submission" date="2020-11" db="EMBL/GenBank/DDBJ databases">
        <title>Adaptations for nitrogen fixation in a non-lichenized fungal sporocarp promotes dispersal by wood-feeding termites.</title>
        <authorList>
            <consortium name="DOE Joint Genome Institute"/>
            <person name="Koch R.A."/>
            <person name="Yoon G."/>
            <person name="Arayal U."/>
            <person name="Lail K."/>
            <person name="Amirebrahimi M."/>
            <person name="Labutti K."/>
            <person name="Lipzen A."/>
            <person name="Riley R."/>
            <person name="Barry K."/>
            <person name="Henrissat B."/>
            <person name="Grigoriev I.V."/>
            <person name="Herr J.R."/>
            <person name="Aime M.C."/>
        </authorList>
    </citation>
    <scope>NUCLEOTIDE SEQUENCE</scope>
    <source>
        <strain evidence="1">MCA 3950</strain>
    </source>
</reference>
<gene>
    <name evidence="1" type="ORF">BT62DRAFT_924436</name>
</gene>
<sequence length="205" mass="23065">MTILVHIVDCSEYKGKDLEMLKRYIHDWTFDTKCIISGAHLKCNCVLRCCMQNGLPALYKVKDLIEDKALKGRVMLEMRRDIRAVLWNSNIYYSNNGDGSSSRNSGFHGIIMAASSGMEDMMVSDKDLKHQIPKLSQSEAGRKLLEYQLVGMLTALAPIGTKSDGHFVPFRELDGSLYHIFNHQLLSAHEVQKSYPVTALQALAV</sequence>
<protein>
    <submittedName>
        <fullName evidence="1">Uncharacterized protein</fullName>
    </submittedName>
</protein>
<dbReference type="Proteomes" id="UP000812287">
    <property type="component" value="Unassembled WGS sequence"/>
</dbReference>
<dbReference type="AlphaFoldDB" id="A0A9P8ALP3"/>